<feature type="modified residue" description="4-aspartylphosphate" evidence="10">
    <location>
        <position position="825"/>
    </location>
</feature>
<keyword evidence="5 10" id="KW-0597">Phosphoprotein</keyword>
<evidence type="ECO:0000256" key="11">
    <source>
        <dbReference type="SAM" id="Phobius"/>
    </source>
</evidence>
<dbReference type="PROSITE" id="PS50109">
    <property type="entry name" value="HIS_KIN"/>
    <property type="match status" value="1"/>
</dbReference>
<dbReference type="SUPFAM" id="SSF47384">
    <property type="entry name" value="Homodimeric domain of signal transducing histidine kinase"/>
    <property type="match status" value="1"/>
</dbReference>
<feature type="transmembrane region" description="Helical" evidence="11">
    <location>
        <begin position="156"/>
        <end position="177"/>
    </location>
</feature>
<dbReference type="PANTHER" id="PTHR45339">
    <property type="entry name" value="HYBRID SIGNAL TRANSDUCTION HISTIDINE KINASE J"/>
    <property type="match status" value="1"/>
</dbReference>
<dbReference type="InterPro" id="IPR001789">
    <property type="entry name" value="Sig_transdc_resp-reg_receiver"/>
</dbReference>
<dbReference type="EMBL" id="LJTC01000016">
    <property type="protein sequence ID" value="KPM79711.1"/>
    <property type="molecule type" value="Genomic_DNA"/>
</dbReference>
<dbReference type="SUPFAM" id="SSF52172">
    <property type="entry name" value="CheY-like"/>
    <property type="match status" value="1"/>
</dbReference>
<dbReference type="AlphaFoldDB" id="A0A0P7E7H8"/>
<dbReference type="GO" id="GO:0000155">
    <property type="term" value="F:phosphorelay sensor kinase activity"/>
    <property type="evidence" value="ECO:0007669"/>
    <property type="project" value="InterPro"/>
</dbReference>
<keyword evidence="8" id="KW-0902">Two-component regulatory system</keyword>
<evidence type="ECO:0000256" key="8">
    <source>
        <dbReference type="ARBA" id="ARBA00023012"/>
    </source>
</evidence>
<dbReference type="Gene3D" id="3.30.450.350">
    <property type="entry name" value="CHASE domain"/>
    <property type="match status" value="1"/>
</dbReference>
<feature type="transmembrane region" description="Helical" evidence="11">
    <location>
        <begin position="189"/>
        <end position="208"/>
    </location>
</feature>
<dbReference type="SUPFAM" id="SSF55874">
    <property type="entry name" value="ATPase domain of HSP90 chaperone/DNA topoisomerase II/histidine kinase"/>
    <property type="match status" value="1"/>
</dbReference>
<evidence type="ECO:0000259" key="13">
    <source>
        <dbReference type="PROSITE" id="PS50110"/>
    </source>
</evidence>
<dbReference type="GO" id="GO:0005886">
    <property type="term" value="C:plasma membrane"/>
    <property type="evidence" value="ECO:0007669"/>
    <property type="project" value="UniProtKB-SubCell"/>
</dbReference>
<keyword evidence="9 11" id="KW-0472">Membrane</keyword>
<dbReference type="PANTHER" id="PTHR45339:SF1">
    <property type="entry name" value="HYBRID SIGNAL TRANSDUCTION HISTIDINE KINASE J"/>
    <property type="match status" value="1"/>
</dbReference>
<evidence type="ECO:0000256" key="7">
    <source>
        <dbReference type="ARBA" id="ARBA00022989"/>
    </source>
</evidence>
<comment type="subcellular location">
    <subcellularLocation>
        <location evidence="2">Cell membrane</location>
        <topology evidence="2">Multi-pass membrane protein</topology>
    </subcellularLocation>
</comment>
<dbReference type="CDD" id="cd00082">
    <property type="entry name" value="HisKA"/>
    <property type="match status" value="1"/>
</dbReference>
<dbReference type="Pfam" id="PF05231">
    <property type="entry name" value="MASE1"/>
    <property type="match status" value="1"/>
</dbReference>
<comment type="catalytic activity">
    <reaction evidence="1">
        <text>ATP + protein L-histidine = ADP + protein N-phospho-L-histidine.</text>
        <dbReference type="EC" id="2.7.13.3"/>
    </reaction>
</comment>
<dbReference type="PATRIC" id="fig|570156.3.peg.1828"/>
<keyword evidence="7 11" id="KW-1133">Transmembrane helix</keyword>
<dbReference type="Gene3D" id="1.10.287.130">
    <property type="match status" value="1"/>
</dbReference>
<dbReference type="InterPro" id="IPR003594">
    <property type="entry name" value="HATPase_dom"/>
</dbReference>
<dbReference type="InterPro" id="IPR007895">
    <property type="entry name" value="MASE1"/>
</dbReference>
<dbReference type="SMART" id="SM00387">
    <property type="entry name" value="HATPase_c"/>
    <property type="match status" value="1"/>
</dbReference>
<dbReference type="PROSITE" id="PS50839">
    <property type="entry name" value="CHASE"/>
    <property type="match status" value="1"/>
</dbReference>
<evidence type="ECO:0000256" key="9">
    <source>
        <dbReference type="ARBA" id="ARBA00023136"/>
    </source>
</evidence>
<protein>
    <recommendedName>
        <fullName evidence="3">histidine kinase</fullName>
        <ecNumber evidence="3">2.7.13.3</ecNumber>
    </recommendedName>
</protein>
<reference evidence="15 16" key="1">
    <citation type="submission" date="2015-09" db="EMBL/GenBank/DDBJ databases">
        <title>Draft Genome Sequence of Pseudoalteromonas lipolytica UCD-48B.</title>
        <authorList>
            <person name="Krusor M."/>
            <person name="Coil D.A."/>
            <person name="Lang J.M."/>
            <person name="Eisen J.A."/>
            <person name="Alexiev A."/>
        </authorList>
    </citation>
    <scope>NUCLEOTIDE SEQUENCE [LARGE SCALE GENOMIC DNA]</scope>
    <source>
        <strain evidence="15 16">UCD-48B</strain>
    </source>
</reference>
<feature type="transmembrane region" description="Helical" evidence="11">
    <location>
        <begin position="472"/>
        <end position="496"/>
    </location>
</feature>
<dbReference type="PROSITE" id="PS50110">
    <property type="entry name" value="RESPONSE_REGULATORY"/>
    <property type="match status" value="1"/>
</dbReference>
<dbReference type="Pfam" id="PF03924">
    <property type="entry name" value="CHASE"/>
    <property type="match status" value="1"/>
</dbReference>
<dbReference type="RefSeq" id="WP_054554667.1">
    <property type="nucleotide sequence ID" value="NZ_LJTC01000016.1"/>
</dbReference>
<evidence type="ECO:0000313" key="15">
    <source>
        <dbReference type="EMBL" id="KPM79711.1"/>
    </source>
</evidence>
<feature type="domain" description="Response regulatory" evidence="13">
    <location>
        <begin position="776"/>
        <end position="892"/>
    </location>
</feature>
<dbReference type="Proteomes" id="UP000050378">
    <property type="component" value="Unassembled WGS sequence"/>
</dbReference>
<dbReference type="InterPro" id="IPR036097">
    <property type="entry name" value="HisK_dim/P_sf"/>
</dbReference>
<organism evidence="15 16">
    <name type="scientific">Pseudoalteromonas lipolytica</name>
    <dbReference type="NCBI Taxonomy" id="570156"/>
    <lineage>
        <taxon>Bacteria</taxon>
        <taxon>Pseudomonadati</taxon>
        <taxon>Pseudomonadota</taxon>
        <taxon>Gammaproteobacteria</taxon>
        <taxon>Alteromonadales</taxon>
        <taxon>Pseudoalteromonadaceae</taxon>
        <taxon>Pseudoalteromonas</taxon>
    </lineage>
</organism>
<gene>
    <name evidence="15" type="ORF">AOG27_19510</name>
</gene>
<keyword evidence="15" id="KW-0808">Transferase</keyword>
<keyword evidence="15" id="KW-0418">Kinase</keyword>
<dbReference type="Pfam" id="PF00072">
    <property type="entry name" value="Response_reg"/>
    <property type="match status" value="1"/>
</dbReference>
<dbReference type="Pfam" id="PF02518">
    <property type="entry name" value="HATPase_c"/>
    <property type="match status" value="1"/>
</dbReference>
<dbReference type="SMART" id="SM01079">
    <property type="entry name" value="CHASE"/>
    <property type="match status" value="1"/>
</dbReference>
<feature type="transmembrane region" description="Helical" evidence="11">
    <location>
        <begin position="122"/>
        <end position="144"/>
    </location>
</feature>
<evidence type="ECO:0000259" key="12">
    <source>
        <dbReference type="PROSITE" id="PS50109"/>
    </source>
</evidence>
<dbReference type="InterPro" id="IPR011006">
    <property type="entry name" value="CheY-like_superfamily"/>
</dbReference>
<evidence type="ECO:0000256" key="5">
    <source>
        <dbReference type="ARBA" id="ARBA00022553"/>
    </source>
</evidence>
<sequence length="898" mass="99987">MKNLFTLTISIALAYFLTGYLSNSLLAIDGYAVAAWPPAGIALASILLLRNRALLGVLLGAFFVNLIHLDKVTDIFHWQMMLQAIGVTSASTFQAWLAYYIIIHVVKRPIELSSLKQSMIGLMIGGPLCSLIAASIGTGLLVINNVIPSYAALNNFIAWWIGDSIGVLIFTPLILAAFSYHHTRQRLQIIVPSLLIYVVICVSFYGAASVKKDKDLQRQQAKVSAIHTNLEHQVDEIKSHLSLLATFFASSDMVDFDEFKRFTTRQLQYSKEILALEWAPKVIHSQLNNYQSLLRDELGADYYVKEKNAAGQWQPVSKRAVYFPVQYIHPLVGNEPAQGFDLASSELRKQALTDSRLIKNVTVSEPITLMQGDGNEKGVLFFNPVYSDINHQVGFRGYVVAVVNLEVLAQTLNFNQNTDIDASFYDVTDGSNPVEIYSPHRVGTTAIASFNFIIGERVWQVKLWESVAQSSWLPYWLAQIVGMLFVWLLITFLISVTGTNIQIRQQVAKQTQSLREEKLKADKASQIKSEFLANMSHEIRTPINGIKGLHYLAMQEPDWQQARGYIDQADGALNVLLRVINDVLDFSKIEAGRLELHQEPIDVNALVSELTNLLQFELNSRSLEFRVEFDASVHLLIHTDPIRLKQVLLNLLNNAVKFTQEGTITLRIWQQGEFTYFSVIDTGIGISKEAQQRLFKPFSQADSSTSRRFGGTGLGLSICQKLIVMMGGEISLSSSEGQGSTFTISLPFESPLEEVIHSDDELADIDVTAVSFAGDTILLVEDNPLNQHVASSILKTKGCQPDIAKDGHEAIKMISEKSYDLVLMDIQMPNMDGLQATKVIRNELLITDLPIIGLSANAHDDDLKKGLASGMNGYLTKPIDADKLFKTLWHFLHNASGH</sequence>
<evidence type="ECO:0000256" key="1">
    <source>
        <dbReference type="ARBA" id="ARBA00000085"/>
    </source>
</evidence>
<name>A0A0P7E7H8_9GAMM</name>
<dbReference type="InterPro" id="IPR005467">
    <property type="entry name" value="His_kinase_dom"/>
</dbReference>
<dbReference type="EC" id="2.7.13.3" evidence="3"/>
<dbReference type="Pfam" id="PF00512">
    <property type="entry name" value="HisKA"/>
    <property type="match status" value="1"/>
</dbReference>
<dbReference type="FunFam" id="3.30.565.10:FF:000010">
    <property type="entry name" value="Sensor histidine kinase RcsC"/>
    <property type="match status" value="1"/>
</dbReference>
<comment type="caution">
    <text evidence="15">The sequence shown here is derived from an EMBL/GenBank/DDBJ whole genome shotgun (WGS) entry which is preliminary data.</text>
</comment>
<keyword evidence="6 11" id="KW-0812">Transmembrane</keyword>
<dbReference type="SMART" id="SM00388">
    <property type="entry name" value="HisKA"/>
    <property type="match status" value="1"/>
</dbReference>
<evidence type="ECO:0000256" key="3">
    <source>
        <dbReference type="ARBA" id="ARBA00012438"/>
    </source>
</evidence>
<dbReference type="CDD" id="cd16922">
    <property type="entry name" value="HATPase_EvgS-ArcB-TorS-like"/>
    <property type="match status" value="1"/>
</dbReference>
<keyword evidence="4" id="KW-1003">Cell membrane</keyword>
<dbReference type="InterPro" id="IPR036890">
    <property type="entry name" value="HATPase_C_sf"/>
</dbReference>
<feature type="domain" description="Histidine kinase" evidence="12">
    <location>
        <begin position="534"/>
        <end position="750"/>
    </location>
</feature>
<accession>A0A0P7E7H8</accession>
<dbReference type="InterPro" id="IPR003661">
    <property type="entry name" value="HisK_dim/P_dom"/>
</dbReference>
<dbReference type="SMART" id="SM00448">
    <property type="entry name" value="REC"/>
    <property type="match status" value="1"/>
</dbReference>
<feature type="domain" description="CHASE" evidence="14">
    <location>
        <begin position="250"/>
        <end position="462"/>
    </location>
</feature>
<evidence type="ECO:0000256" key="10">
    <source>
        <dbReference type="PROSITE-ProRule" id="PRU00169"/>
    </source>
</evidence>
<evidence type="ECO:0000313" key="16">
    <source>
        <dbReference type="Proteomes" id="UP000050378"/>
    </source>
</evidence>
<evidence type="ECO:0000259" key="14">
    <source>
        <dbReference type="PROSITE" id="PS50839"/>
    </source>
</evidence>
<dbReference type="Gene3D" id="3.40.50.2300">
    <property type="match status" value="1"/>
</dbReference>
<dbReference type="Gene3D" id="3.30.565.10">
    <property type="entry name" value="Histidine kinase-like ATPase, C-terminal domain"/>
    <property type="match status" value="1"/>
</dbReference>
<evidence type="ECO:0000256" key="2">
    <source>
        <dbReference type="ARBA" id="ARBA00004651"/>
    </source>
</evidence>
<feature type="transmembrane region" description="Helical" evidence="11">
    <location>
        <begin position="53"/>
        <end position="69"/>
    </location>
</feature>
<dbReference type="InterPro" id="IPR004358">
    <property type="entry name" value="Sig_transdc_His_kin-like_C"/>
</dbReference>
<dbReference type="CDD" id="cd17546">
    <property type="entry name" value="REC_hyHK_CKI1_RcsC-like"/>
    <property type="match status" value="1"/>
</dbReference>
<dbReference type="PRINTS" id="PR00344">
    <property type="entry name" value="BCTRLSENSOR"/>
</dbReference>
<proteinExistence type="predicted"/>
<feature type="transmembrane region" description="Helical" evidence="11">
    <location>
        <begin position="81"/>
        <end position="102"/>
    </location>
</feature>
<dbReference type="STRING" id="570156.AOG27_19510"/>
<evidence type="ECO:0000256" key="6">
    <source>
        <dbReference type="ARBA" id="ARBA00022692"/>
    </source>
</evidence>
<dbReference type="InterPro" id="IPR042240">
    <property type="entry name" value="CHASE_sf"/>
</dbReference>
<dbReference type="OrthoDB" id="9810730at2"/>
<dbReference type="InterPro" id="IPR006189">
    <property type="entry name" value="CHASE_dom"/>
</dbReference>
<evidence type="ECO:0000256" key="4">
    <source>
        <dbReference type="ARBA" id="ARBA00022475"/>
    </source>
</evidence>